<evidence type="ECO:0000256" key="2">
    <source>
        <dbReference type="ARBA" id="ARBA00022618"/>
    </source>
</evidence>
<keyword evidence="8" id="KW-1185">Reference proteome</keyword>
<dbReference type="InterPro" id="IPR050696">
    <property type="entry name" value="FtsA/MreB"/>
</dbReference>
<dbReference type="InterPro" id="IPR020823">
    <property type="entry name" value="Cell_div_FtsA"/>
</dbReference>
<name>A0A198UCI4_MORCA</name>
<reference evidence="7 8" key="1">
    <citation type="journal article" date="2016" name="Genome Biol. Evol.">
        <title>Comparative Genomic Analyses of the Moraxella catarrhalis Serosensitive and Seroresistant Lineages Demonstrate Their Independent Evolution.</title>
        <authorList>
            <person name="Earl J.P."/>
            <person name="de Vries S.P."/>
            <person name="Ahmed A."/>
            <person name="Powell E."/>
            <person name="Schultz M.P."/>
            <person name="Hermans P.W."/>
            <person name="Hill D.J."/>
            <person name="Zhou Z."/>
            <person name="Constantinidou C.I."/>
            <person name="Hu F.Z."/>
            <person name="Bootsma H.J."/>
            <person name="Ehrlich G.D."/>
        </authorList>
    </citation>
    <scope>NUCLEOTIDE SEQUENCE [LARGE SCALE GENOMIC DNA]</scope>
    <source>
        <strain evidence="7 8">Z7542</strain>
    </source>
</reference>
<organism evidence="7 8">
    <name type="scientific">Moraxella catarrhalis</name>
    <name type="common">Branhamella catarrhalis</name>
    <dbReference type="NCBI Taxonomy" id="480"/>
    <lineage>
        <taxon>Bacteria</taxon>
        <taxon>Pseudomonadati</taxon>
        <taxon>Pseudomonadota</taxon>
        <taxon>Gammaproteobacteria</taxon>
        <taxon>Moraxellales</taxon>
        <taxon>Moraxellaceae</taxon>
        <taxon>Moraxella</taxon>
    </lineage>
</organism>
<sequence length="432" mass="47905">MTLQAVIHISSTAVCTAVGHFETKGLEKHLKVSAVGLAHTDAFFGGRVDNREHLLSAIHKSVREASDMAGLQIISPILCMASAMMSMQNMSHEVIIDTADRMVTPEHIRQATQAMSDQIISQDRAPFQMNRQLIFLEDYHVQDAKGLMTDKICVASHVIDMPTTQLNQMISLVEQDDLHVESCLFDGIAGAEYALSEDEKQAGVCFIDIGAGMTKVCIYKDGVLIYSHCLDMGGVTVDMDIAKECGIALADTDSFKRQEGTLNRNKYSPGTVVTYKRHTKHEKTMLRRELNQVIEARYRKLFDKVIDAIDASLLVSLDAGIVLAGGGSSMDGLLDFARNHIGMKARLITNNPRVKLDPARLSDDNIKLLNKHLSDNTLHTAIGALLFVGSAQYARDQQTQKVDEIDNSWVTERVSMISQLFGQFTAWIKRFF</sequence>
<dbReference type="RefSeq" id="WP_064611569.1">
    <property type="nucleotide sequence ID" value="NZ_LXHB01000108.1"/>
</dbReference>
<dbReference type="SMART" id="SM00842">
    <property type="entry name" value="FtsA"/>
    <property type="match status" value="1"/>
</dbReference>
<evidence type="ECO:0000259" key="6">
    <source>
        <dbReference type="SMART" id="SM00842"/>
    </source>
</evidence>
<dbReference type="GO" id="GO:0051301">
    <property type="term" value="P:cell division"/>
    <property type="evidence" value="ECO:0007669"/>
    <property type="project" value="UniProtKB-KW"/>
</dbReference>
<dbReference type="GO" id="GO:0032153">
    <property type="term" value="C:cell division site"/>
    <property type="evidence" value="ECO:0007669"/>
    <property type="project" value="TreeGrafter"/>
</dbReference>
<dbReference type="PANTHER" id="PTHR32432:SF4">
    <property type="entry name" value="CELL DIVISION PROTEIN FTSA"/>
    <property type="match status" value="1"/>
</dbReference>
<protein>
    <recommendedName>
        <fullName evidence="5">Cell division protein FtsA</fullName>
    </recommendedName>
</protein>
<comment type="subunit">
    <text evidence="5">Interacts with FtsZ.</text>
</comment>
<dbReference type="InterPro" id="IPR043129">
    <property type="entry name" value="ATPase_NBD"/>
</dbReference>
<dbReference type="Gene3D" id="3.30.420.40">
    <property type="match status" value="1"/>
</dbReference>
<evidence type="ECO:0000313" key="7">
    <source>
        <dbReference type="EMBL" id="OAU94145.1"/>
    </source>
</evidence>
<comment type="caution">
    <text evidence="7">The sequence shown here is derived from an EMBL/GenBank/DDBJ whole genome shotgun (WGS) entry which is preliminary data.</text>
</comment>
<dbReference type="Pfam" id="PF14450">
    <property type="entry name" value="FtsA"/>
    <property type="match status" value="1"/>
</dbReference>
<dbReference type="Proteomes" id="UP000078228">
    <property type="component" value="Unassembled WGS sequence"/>
</dbReference>
<evidence type="ECO:0000256" key="1">
    <source>
        <dbReference type="ARBA" id="ARBA00022475"/>
    </source>
</evidence>
<evidence type="ECO:0000256" key="4">
    <source>
        <dbReference type="ARBA" id="ARBA00023306"/>
    </source>
</evidence>
<dbReference type="PATRIC" id="fig|480.237.peg.1285"/>
<evidence type="ECO:0000313" key="8">
    <source>
        <dbReference type="Proteomes" id="UP000078228"/>
    </source>
</evidence>
<keyword evidence="4 5" id="KW-0131">Cell cycle</keyword>
<keyword evidence="2 5" id="KW-0132">Cell division</keyword>
<feature type="domain" description="SHS2" evidence="6">
    <location>
        <begin position="4"/>
        <end position="194"/>
    </location>
</feature>
<accession>A0A198UCI4</accession>
<keyword evidence="3" id="KW-0472">Membrane</keyword>
<dbReference type="eggNOG" id="COG0849">
    <property type="taxonomic scope" value="Bacteria"/>
</dbReference>
<dbReference type="InterPro" id="IPR003494">
    <property type="entry name" value="SHS2_FtsA"/>
</dbReference>
<dbReference type="GO" id="GO:0009898">
    <property type="term" value="C:cytoplasmic side of plasma membrane"/>
    <property type="evidence" value="ECO:0007669"/>
    <property type="project" value="TreeGrafter"/>
</dbReference>
<dbReference type="PANTHER" id="PTHR32432">
    <property type="entry name" value="CELL DIVISION PROTEIN FTSA-RELATED"/>
    <property type="match status" value="1"/>
</dbReference>
<gene>
    <name evidence="7" type="ORF">AO384_2191</name>
</gene>
<dbReference type="SUPFAM" id="SSF53067">
    <property type="entry name" value="Actin-like ATPase domain"/>
    <property type="match status" value="2"/>
</dbReference>
<dbReference type="EMBL" id="LXHC01000029">
    <property type="protein sequence ID" value="OAU94145.1"/>
    <property type="molecule type" value="Genomic_DNA"/>
</dbReference>
<dbReference type="PIRSF" id="PIRSF003101">
    <property type="entry name" value="FtsA"/>
    <property type="match status" value="1"/>
</dbReference>
<keyword evidence="1" id="KW-1003">Cell membrane</keyword>
<dbReference type="AlphaFoldDB" id="A0A198UCI4"/>
<dbReference type="OrthoDB" id="9810567at2"/>
<evidence type="ECO:0000256" key="5">
    <source>
        <dbReference type="PIRNR" id="PIRNR003101"/>
    </source>
</evidence>
<proteinExistence type="inferred from homology"/>
<evidence type="ECO:0000256" key="3">
    <source>
        <dbReference type="ARBA" id="ARBA00023136"/>
    </source>
</evidence>
<comment type="function">
    <text evidence="5">Cell division protein that is involved in the assembly of the Z ring. May serve as a membrane anchor for the Z ring.</text>
</comment>
<dbReference type="NCBIfam" id="TIGR01174">
    <property type="entry name" value="ftsA"/>
    <property type="match status" value="1"/>
</dbReference>
<comment type="similarity">
    <text evidence="5">Belongs to the FtsA/MreB family.</text>
</comment>